<dbReference type="CDD" id="cd22851">
    <property type="entry name" value="SMN_N"/>
    <property type="match status" value="1"/>
</dbReference>
<feature type="region of interest" description="Disordered" evidence="1">
    <location>
        <begin position="1"/>
        <end position="136"/>
    </location>
</feature>
<dbReference type="Pfam" id="PF20636">
    <property type="entry name" value="SMN_G2-BD"/>
    <property type="match status" value="1"/>
</dbReference>
<feature type="compositionally biased region" description="Polar residues" evidence="1">
    <location>
        <begin position="189"/>
        <end position="219"/>
    </location>
</feature>
<accession>A0AAW0G6Y9</accession>
<feature type="compositionally biased region" description="Acidic residues" evidence="1">
    <location>
        <begin position="301"/>
        <end position="327"/>
    </location>
</feature>
<comment type="caution">
    <text evidence="3">The sequence shown here is derived from an EMBL/GenBank/DDBJ whole genome shotgun (WGS) entry which is preliminary data.</text>
</comment>
<dbReference type="InterPro" id="IPR049481">
    <property type="entry name" value="SMN_G2-BD"/>
</dbReference>
<feature type="domain" description="Survival Motor Neuron Gemin2-binding" evidence="2">
    <location>
        <begin position="133"/>
        <end position="150"/>
    </location>
</feature>
<protein>
    <recommendedName>
        <fullName evidence="2">Survival Motor Neuron Gemin2-binding domain-containing protein</fullName>
    </recommendedName>
</protein>
<feature type="compositionally biased region" description="Basic residues" evidence="1">
    <location>
        <begin position="43"/>
        <end position="73"/>
    </location>
</feature>
<dbReference type="InterPro" id="IPR047313">
    <property type="entry name" value="SMN_C"/>
</dbReference>
<feature type="region of interest" description="Disordered" evidence="1">
    <location>
        <begin position="154"/>
        <end position="223"/>
    </location>
</feature>
<sequence>MMRPVVSYDDITAPQQPTPTTEPSTAPVQLGPQLPSTTPQPPTKKRKKSHNSQNHQKKPTNHQHNHSQHRPRYFSHPANHVQHWDEPGGEDASYGGDASMYDENAAGGDGYEEGEEYAEEEDQEEEDSRELAHEDIWDDSALIDAWNSATAEYEAYHGKSKKWKEDPVKKSPLWYNVPPSPSRLKKKAQNSITNSTANETSSQNPDGEADNSTPINFNTFVPAHDPSLASAQHATGSSAMMPHPPSLPGPDYAQFYLPNPPGPMVGQDEAFQRALSAMYWGGYWTAVYHYQRHADRRGDADEAQEVEEAEEVEEGDGGEEDFVPTQR</sequence>
<dbReference type="Proteomes" id="UP001385951">
    <property type="component" value="Unassembled WGS sequence"/>
</dbReference>
<organism evidence="3 4">
    <name type="scientific">Cerrena zonata</name>
    <dbReference type="NCBI Taxonomy" id="2478898"/>
    <lineage>
        <taxon>Eukaryota</taxon>
        <taxon>Fungi</taxon>
        <taxon>Dikarya</taxon>
        <taxon>Basidiomycota</taxon>
        <taxon>Agaricomycotina</taxon>
        <taxon>Agaricomycetes</taxon>
        <taxon>Polyporales</taxon>
        <taxon>Cerrenaceae</taxon>
        <taxon>Cerrena</taxon>
    </lineage>
</organism>
<feature type="compositionally biased region" description="Low complexity" evidence="1">
    <location>
        <begin position="12"/>
        <end position="37"/>
    </location>
</feature>
<evidence type="ECO:0000259" key="2">
    <source>
        <dbReference type="Pfam" id="PF20636"/>
    </source>
</evidence>
<dbReference type="EMBL" id="JASBNA010000011">
    <property type="protein sequence ID" value="KAK7688177.1"/>
    <property type="molecule type" value="Genomic_DNA"/>
</dbReference>
<dbReference type="CDD" id="cd22852">
    <property type="entry name" value="SMN_C"/>
    <property type="match status" value="1"/>
</dbReference>
<keyword evidence="4" id="KW-1185">Reference proteome</keyword>
<evidence type="ECO:0000313" key="3">
    <source>
        <dbReference type="EMBL" id="KAK7688177.1"/>
    </source>
</evidence>
<evidence type="ECO:0000256" key="1">
    <source>
        <dbReference type="SAM" id="MobiDB-lite"/>
    </source>
</evidence>
<feature type="region of interest" description="Disordered" evidence="1">
    <location>
        <begin position="295"/>
        <end position="327"/>
    </location>
</feature>
<gene>
    <name evidence="3" type="ORF">QCA50_008547</name>
</gene>
<feature type="compositionally biased region" description="Acidic residues" evidence="1">
    <location>
        <begin position="110"/>
        <end position="128"/>
    </location>
</feature>
<evidence type="ECO:0000313" key="4">
    <source>
        <dbReference type="Proteomes" id="UP001385951"/>
    </source>
</evidence>
<name>A0AAW0G6Y9_9APHY</name>
<reference evidence="3 4" key="1">
    <citation type="submission" date="2022-09" db="EMBL/GenBank/DDBJ databases">
        <authorList>
            <person name="Palmer J.M."/>
        </authorList>
    </citation>
    <scope>NUCLEOTIDE SEQUENCE [LARGE SCALE GENOMIC DNA]</scope>
    <source>
        <strain evidence="3 4">DSM 7382</strain>
    </source>
</reference>
<proteinExistence type="predicted"/>
<dbReference type="AlphaFoldDB" id="A0AAW0G6Y9"/>